<dbReference type="Proteomes" id="UP001152795">
    <property type="component" value="Unassembled WGS sequence"/>
</dbReference>
<feature type="compositionally biased region" description="Basic and acidic residues" evidence="1">
    <location>
        <begin position="139"/>
        <end position="154"/>
    </location>
</feature>
<organism evidence="2 3">
    <name type="scientific">Paramuricea clavata</name>
    <name type="common">Red gorgonian</name>
    <name type="synonym">Violescent sea-whip</name>
    <dbReference type="NCBI Taxonomy" id="317549"/>
    <lineage>
        <taxon>Eukaryota</taxon>
        <taxon>Metazoa</taxon>
        <taxon>Cnidaria</taxon>
        <taxon>Anthozoa</taxon>
        <taxon>Octocorallia</taxon>
        <taxon>Malacalcyonacea</taxon>
        <taxon>Plexauridae</taxon>
        <taxon>Paramuricea</taxon>
    </lineage>
</organism>
<name>A0A7D9DI68_PARCT</name>
<dbReference type="SUPFAM" id="SSF57903">
    <property type="entry name" value="FYVE/PHD zinc finger"/>
    <property type="match status" value="1"/>
</dbReference>
<comment type="caution">
    <text evidence="2">The sequence shown here is derived from an EMBL/GenBank/DDBJ whole genome shotgun (WGS) entry which is preliminary data.</text>
</comment>
<feature type="compositionally biased region" description="Low complexity" evidence="1">
    <location>
        <begin position="1"/>
        <end position="19"/>
    </location>
</feature>
<evidence type="ECO:0000313" key="3">
    <source>
        <dbReference type="Proteomes" id="UP001152795"/>
    </source>
</evidence>
<evidence type="ECO:0000313" key="2">
    <source>
        <dbReference type="EMBL" id="CAB3986494.1"/>
    </source>
</evidence>
<gene>
    <name evidence="2" type="ORF">PACLA_8A040005</name>
</gene>
<accession>A0A7D9DI68</accession>
<keyword evidence="3" id="KW-1185">Reference proteome</keyword>
<evidence type="ECO:0000256" key="1">
    <source>
        <dbReference type="SAM" id="MobiDB-lite"/>
    </source>
</evidence>
<dbReference type="AlphaFoldDB" id="A0A7D9DI68"/>
<sequence length="473" mass="53150">MADVNDVNTTAAAASASSDLSGDQTAKSRKGKKIKEWHTKTKIPVMLMTYRNNSVLYECSEGLEPFAKDPVVKDAFIENVVKCGTRNLSRGRKLPYWTKMGKKPNWWPSNVEYRNVNWGENKPRLNELVQIMQAFNRNFEDTSSRSGDDSHSGSDDEEYGESEGMVGVCSTRENADDGDESEGMVGCCSTRENADDGDELLEPGVNVEMQAGFIDETETENIKRQPAVENFDNENARIVLDILQRQNSCVKFLKVCQIISPLLKTIEVNTSGFLKKDLVHTSMRCQVPKNLRGNLKEPGKVKADGNCLFHAVAMAINMNGRYVGEDLASMLRLYALTKGATEMEYFIQKLSKKFSEEGQLRNLMHTITTEEVLTKTAVQSAPTDLEAFRIVYKEELKSTAYDGRYSEFLNTGRKTCAAYEYCQLQSDGIATGMMACNHCNQLFHKECVFFMVETERIPESWTCGCSTIFSEIK</sequence>
<feature type="region of interest" description="Disordered" evidence="1">
    <location>
        <begin position="1"/>
        <end position="33"/>
    </location>
</feature>
<protein>
    <submittedName>
        <fullName evidence="2">Uncharacterized protein</fullName>
    </submittedName>
</protein>
<proteinExistence type="predicted"/>
<reference evidence="2" key="1">
    <citation type="submission" date="2020-04" db="EMBL/GenBank/DDBJ databases">
        <authorList>
            <person name="Alioto T."/>
            <person name="Alioto T."/>
            <person name="Gomez Garrido J."/>
        </authorList>
    </citation>
    <scope>NUCLEOTIDE SEQUENCE</scope>
    <source>
        <strain evidence="2">A484AB</strain>
    </source>
</reference>
<dbReference type="InterPro" id="IPR011011">
    <property type="entry name" value="Znf_FYVE_PHD"/>
</dbReference>
<dbReference type="EMBL" id="CACRXK020001022">
    <property type="protein sequence ID" value="CAB3986494.1"/>
    <property type="molecule type" value="Genomic_DNA"/>
</dbReference>
<feature type="region of interest" description="Disordered" evidence="1">
    <location>
        <begin position="139"/>
        <end position="198"/>
    </location>
</feature>